<dbReference type="InterPro" id="IPR005110">
    <property type="entry name" value="MoeA_linker/N"/>
</dbReference>
<evidence type="ECO:0000256" key="4">
    <source>
        <dbReference type="ARBA" id="ARBA00010763"/>
    </source>
</evidence>
<evidence type="ECO:0000256" key="5">
    <source>
        <dbReference type="ARBA" id="ARBA00013269"/>
    </source>
</evidence>
<evidence type="ECO:0000256" key="7">
    <source>
        <dbReference type="ARBA" id="ARBA00022505"/>
    </source>
</evidence>
<dbReference type="Gene3D" id="2.40.340.10">
    <property type="entry name" value="MoeA, C-terminal, domain IV"/>
    <property type="match status" value="1"/>
</dbReference>
<evidence type="ECO:0000313" key="16">
    <source>
        <dbReference type="Proteomes" id="UP000269374"/>
    </source>
</evidence>
<comment type="cofactor">
    <cofactor evidence="1 13">
        <name>Mg(2+)</name>
        <dbReference type="ChEBI" id="CHEBI:18420"/>
    </cofactor>
</comment>
<dbReference type="PANTHER" id="PTHR10192">
    <property type="entry name" value="MOLYBDOPTERIN BIOSYNTHESIS PROTEIN"/>
    <property type="match status" value="1"/>
</dbReference>
<keyword evidence="11 13" id="KW-0501">Molybdenum cofactor biosynthesis</keyword>
<dbReference type="Gene3D" id="2.170.190.11">
    <property type="entry name" value="Molybdopterin biosynthesis moea protein, domain 3"/>
    <property type="match status" value="1"/>
</dbReference>
<keyword evidence="16" id="KW-1185">Reference proteome</keyword>
<dbReference type="FunFam" id="3.40.980.10:FF:000004">
    <property type="entry name" value="Molybdopterin molybdenumtransferase"/>
    <property type="match status" value="1"/>
</dbReference>
<dbReference type="OrthoDB" id="9804758at2"/>
<gene>
    <name evidence="15" type="ORF">D7I46_11050</name>
</gene>
<dbReference type="SUPFAM" id="SSF63867">
    <property type="entry name" value="MoeA C-terminal domain-like"/>
    <property type="match status" value="1"/>
</dbReference>
<dbReference type="SUPFAM" id="SSF63882">
    <property type="entry name" value="MoeA N-terminal region -like"/>
    <property type="match status" value="1"/>
</dbReference>
<dbReference type="GO" id="GO:0006777">
    <property type="term" value="P:Mo-molybdopterin cofactor biosynthetic process"/>
    <property type="evidence" value="ECO:0007669"/>
    <property type="project" value="UniProtKB-UniRule"/>
</dbReference>
<sequence>MYLNRDIITLEEAQGLLQGVNLQTKTKKISTAEALFYVLAEDVYATFPIPAFRRSGYDGYGILNEDDHSFPREFEIIDNIGAGSVLEKKMSSGQAVRIMTGAKVPDEVGKVIMLEVTEKLSDDKVLIKESMKNSNISSIGEEFLKGDLLLSSGTRLNAGAISLLNAFGIAEILVYQKPKVGILATGSELLKAGEPYVEGKIYNSNGPLLEALVRENGGLVVTLDNVKDELQDTLAILNDLTSQCDLVLTTGGVSVGDFDFMAEAAKAADQFLFNKLSMRPGSPTTAFVHKGTPVIALSGNPGACFTGFYLFVEPTLQRFVGGKSRLKQVKLPLVHDYDKPNNFDKYLRATVNFDHDSRLTVSQIGSDKSSALGNLHSTTAFFKVPHDSSIHKGEEVEVWLLPYK</sequence>
<evidence type="ECO:0000256" key="12">
    <source>
        <dbReference type="ARBA" id="ARBA00047317"/>
    </source>
</evidence>
<dbReference type="EMBL" id="CP032627">
    <property type="protein sequence ID" value="AYG01552.1"/>
    <property type="molecule type" value="Genomic_DNA"/>
</dbReference>
<dbReference type="Proteomes" id="UP000269374">
    <property type="component" value="Chromosome"/>
</dbReference>
<evidence type="ECO:0000313" key="15">
    <source>
        <dbReference type="EMBL" id="AYG01552.1"/>
    </source>
</evidence>
<organism evidence="15 16">
    <name type="scientific">Lactococcus allomyrinae</name>
    <dbReference type="NCBI Taxonomy" id="2419773"/>
    <lineage>
        <taxon>Bacteria</taxon>
        <taxon>Bacillati</taxon>
        <taxon>Bacillota</taxon>
        <taxon>Bacilli</taxon>
        <taxon>Lactobacillales</taxon>
        <taxon>Streptococcaceae</taxon>
        <taxon>Lactococcus</taxon>
    </lineage>
</organism>
<evidence type="ECO:0000256" key="10">
    <source>
        <dbReference type="ARBA" id="ARBA00022842"/>
    </source>
</evidence>
<evidence type="ECO:0000256" key="3">
    <source>
        <dbReference type="ARBA" id="ARBA00005046"/>
    </source>
</evidence>
<dbReference type="GO" id="GO:0046872">
    <property type="term" value="F:metal ion binding"/>
    <property type="evidence" value="ECO:0007669"/>
    <property type="project" value="UniProtKB-UniRule"/>
</dbReference>
<evidence type="ECO:0000256" key="1">
    <source>
        <dbReference type="ARBA" id="ARBA00001946"/>
    </source>
</evidence>
<evidence type="ECO:0000256" key="6">
    <source>
        <dbReference type="ARBA" id="ARBA00021108"/>
    </source>
</evidence>
<name>A0A387BHA5_9LACT</name>
<keyword evidence="10 13" id="KW-0460">Magnesium</keyword>
<feature type="domain" description="MoaB/Mog" evidence="14">
    <location>
        <begin position="181"/>
        <end position="318"/>
    </location>
</feature>
<keyword evidence="8 13" id="KW-0808">Transferase</keyword>
<dbReference type="InterPro" id="IPR036135">
    <property type="entry name" value="MoeA_linker/N_sf"/>
</dbReference>
<comment type="catalytic activity">
    <reaction evidence="12">
        <text>adenylyl-molybdopterin + molybdate = Mo-molybdopterin + AMP + H(+)</text>
        <dbReference type="Rhea" id="RHEA:35047"/>
        <dbReference type="ChEBI" id="CHEBI:15378"/>
        <dbReference type="ChEBI" id="CHEBI:36264"/>
        <dbReference type="ChEBI" id="CHEBI:62727"/>
        <dbReference type="ChEBI" id="CHEBI:71302"/>
        <dbReference type="ChEBI" id="CHEBI:456215"/>
        <dbReference type="EC" id="2.10.1.1"/>
    </reaction>
</comment>
<dbReference type="Pfam" id="PF03453">
    <property type="entry name" value="MoeA_N"/>
    <property type="match status" value="1"/>
</dbReference>
<dbReference type="RefSeq" id="WP_120772922.1">
    <property type="nucleotide sequence ID" value="NZ_CP032627.1"/>
</dbReference>
<dbReference type="SUPFAM" id="SSF53218">
    <property type="entry name" value="Molybdenum cofactor biosynthesis proteins"/>
    <property type="match status" value="1"/>
</dbReference>
<dbReference type="GO" id="GO:0061599">
    <property type="term" value="F:molybdopterin molybdotransferase activity"/>
    <property type="evidence" value="ECO:0007669"/>
    <property type="project" value="UniProtKB-UniRule"/>
</dbReference>
<dbReference type="UniPathway" id="UPA00344"/>
<keyword evidence="9 13" id="KW-0479">Metal-binding</keyword>
<dbReference type="AlphaFoldDB" id="A0A387BHA5"/>
<dbReference type="GO" id="GO:0005829">
    <property type="term" value="C:cytosol"/>
    <property type="evidence" value="ECO:0007669"/>
    <property type="project" value="TreeGrafter"/>
</dbReference>
<dbReference type="KEGG" id="lact:D7I46_11050"/>
<dbReference type="Pfam" id="PF00994">
    <property type="entry name" value="MoCF_biosynth"/>
    <property type="match status" value="1"/>
</dbReference>
<dbReference type="NCBIfam" id="TIGR00177">
    <property type="entry name" value="molyb_syn"/>
    <property type="match status" value="1"/>
</dbReference>
<dbReference type="InterPro" id="IPR001453">
    <property type="entry name" value="MoaB/Mog_dom"/>
</dbReference>
<dbReference type="PANTHER" id="PTHR10192:SF5">
    <property type="entry name" value="GEPHYRIN"/>
    <property type="match status" value="1"/>
</dbReference>
<evidence type="ECO:0000256" key="11">
    <source>
        <dbReference type="ARBA" id="ARBA00023150"/>
    </source>
</evidence>
<dbReference type="InterPro" id="IPR036425">
    <property type="entry name" value="MoaB/Mog-like_dom_sf"/>
</dbReference>
<dbReference type="Pfam" id="PF03454">
    <property type="entry name" value="MoeA_C"/>
    <property type="match status" value="1"/>
</dbReference>
<dbReference type="CDD" id="cd00887">
    <property type="entry name" value="MoeA"/>
    <property type="match status" value="1"/>
</dbReference>
<dbReference type="Gene3D" id="3.40.980.10">
    <property type="entry name" value="MoaB/Mog-like domain"/>
    <property type="match status" value="1"/>
</dbReference>
<dbReference type="SMART" id="SM00852">
    <property type="entry name" value="MoCF_biosynth"/>
    <property type="match status" value="1"/>
</dbReference>
<evidence type="ECO:0000256" key="2">
    <source>
        <dbReference type="ARBA" id="ARBA00002901"/>
    </source>
</evidence>
<reference evidence="15 16" key="1">
    <citation type="submission" date="2018-09" db="EMBL/GenBank/DDBJ databases">
        <title>Genome sequencing of strain 1JSPR-7.</title>
        <authorList>
            <person name="Heo J."/>
            <person name="Kim S.-J."/>
            <person name="Kwon S.-W."/>
        </authorList>
    </citation>
    <scope>NUCLEOTIDE SEQUENCE [LARGE SCALE GENOMIC DNA]</scope>
    <source>
        <strain evidence="15 16">1JSPR-7</strain>
    </source>
</reference>
<proteinExistence type="inferred from homology"/>
<comment type="pathway">
    <text evidence="3 13">Cofactor biosynthesis; molybdopterin biosynthesis.</text>
</comment>
<dbReference type="InterPro" id="IPR005111">
    <property type="entry name" value="MoeA_C_domain_IV"/>
</dbReference>
<evidence type="ECO:0000256" key="8">
    <source>
        <dbReference type="ARBA" id="ARBA00022679"/>
    </source>
</evidence>
<evidence type="ECO:0000259" key="14">
    <source>
        <dbReference type="SMART" id="SM00852"/>
    </source>
</evidence>
<comment type="similarity">
    <text evidence="4 13">Belongs to the MoeA family.</text>
</comment>
<comment type="function">
    <text evidence="2 13">Catalyzes the insertion of molybdate into adenylated molybdopterin with the concomitant release of AMP.</text>
</comment>
<protein>
    <recommendedName>
        <fullName evidence="6 13">Molybdopterin molybdenumtransferase</fullName>
        <ecNumber evidence="5 13">2.10.1.1</ecNumber>
    </recommendedName>
</protein>
<accession>A0A387BHA5</accession>
<dbReference type="EC" id="2.10.1.1" evidence="5 13"/>
<dbReference type="InterPro" id="IPR038987">
    <property type="entry name" value="MoeA-like"/>
</dbReference>
<evidence type="ECO:0000256" key="13">
    <source>
        <dbReference type="RuleBase" id="RU365090"/>
    </source>
</evidence>
<dbReference type="Gene3D" id="3.90.105.10">
    <property type="entry name" value="Molybdopterin biosynthesis moea protein, domain 2"/>
    <property type="match status" value="1"/>
</dbReference>
<dbReference type="InterPro" id="IPR036688">
    <property type="entry name" value="MoeA_C_domain_IV_sf"/>
</dbReference>
<evidence type="ECO:0000256" key="9">
    <source>
        <dbReference type="ARBA" id="ARBA00022723"/>
    </source>
</evidence>
<keyword evidence="7 13" id="KW-0500">Molybdenum</keyword>